<dbReference type="EMBL" id="OZ004256">
    <property type="protein sequence ID" value="CAK7903822.1"/>
    <property type="molecule type" value="Genomic_DNA"/>
</dbReference>
<evidence type="ECO:0000256" key="3">
    <source>
        <dbReference type="ARBA" id="ARBA00022771"/>
    </source>
</evidence>
<dbReference type="InterPro" id="IPR019786">
    <property type="entry name" value="Zinc_finger_PHD-type_CS"/>
</dbReference>
<dbReference type="InterPro" id="IPR013083">
    <property type="entry name" value="Znf_RING/FYVE/PHD"/>
</dbReference>
<feature type="compositionally biased region" description="Basic and acidic residues" evidence="8">
    <location>
        <begin position="659"/>
        <end position="672"/>
    </location>
</feature>
<evidence type="ECO:0000256" key="6">
    <source>
        <dbReference type="ARBA" id="ARBA00023242"/>
    </source>
</evidence>
<evidence type="ECO:0000256" key="4">
    <source>
        <dbReference type="ARBA" id="ARBA00022833"/>
    </source>
</evidence>
<feature type="region of interest" description="Disordered" evidence="8">
    <location>
        <begin position="709"/>
        <end position="737"/>
    </location>
</feature>
<dbReference type="InterPro" id="IPR001965">
    <property type="entry name" value="Znf_PHD"/>
</dbReference>
<evidence type="ECO:0000259" key="10">
    <source>
        <dbReference type="PROSITE" id="PS51011"/>
    </source>
</evidence>
<gene>
    <name evidence="13" type="primary">JHD2</name>
    <name evidence="13" type="ORF">CAAN4_D06458</name>
</gene>
<dbReference type="PANTHER" id="PTHR10694:SF33">
    <property type="entry name" value="LYSINE-SPECIFIC DEMETHYLASE 5"/>
    <property type="match status" value="1"/>
</dbReference>
<dbReference type="SMART" id="SM00545">
    <property type="entry name" value="JmjN"/>
    <property type="match status" value="1"/>
</dbReference>
<dbReference type="SMART" id="SM00249">
    <property type="entry name" value="PHD"/>
    <property type="match status" value="1"/>
</dbReference>
<feature type="region of interest" description="Disordered" evidence="8">
    <location>
        <begin position="651"/>
        <end position="672"/>
    </location>
</feature>
<name>A0ABP0EF38_9ASCO</name>
<keyword evidence="14" id="KW-1185">Reference proteome</keyword>
<dbReference type="SUPFAM" id="SSF57903">
    <property type="entry name" value="FYVE/PHD zinc finger"/>
    <property type="match status" value="1"/>
</dbReference>
<dbReference type="SUPFAM" id="SSF46774">
    <property type="entry name" value="ARID-like"/>
    <property type="match status" value="1"/>
</dbReference>
<dbReference type="InterPro" id="IPR003349">
    <property type="entry name" value="JmjN"/>
</dbReference>
<dbReference type="PROSITE" id="PS01359">
    <property type="entry name" value="ZF_PHD_1"/>
    <property type="match status" value="1"/>
</dbReference>
<keyword evidence="5" id="KW-0408">Iron</keyword>
<evidence type="ECO:0000313" key="13">
    <source>
        <dbReference type="EMBL" id="CAK7903822.1"/>
    </source>
</evidence>
<dbReference type="Pfam" id="PF00628">
    <property type="entry name" value="PHD"/>
    <property type="match status" value="1"/>
</dbReference>
<dbReference type="SMART" id="SM01014">
    <property type="entry name" value="ARID"/>
    <property type="match status" value="1"/>
</dbReference>
<evidence type="ECO:0000256" key="5">
    <source>
        <dbReference type="ARBA" id="ARBA00023004"/>
    </source>
</evidence>
<evidence type="ECO:0000259" key="12">
    <source>
        <dbReference type="PROSITE" id="PS51184"/>
    </source>
</evidence>
<dbReference type="InterPro" id="IPR036431">
    <property type="entry name" value="ARID_dom_sf"/>
</dbReference>
<sequence length="802" mass="92613">MTYDKSLLIPSPVLSPSNAEFEDPMAYLSRPDIAKLGSQYGILKVIPPPGWQPPFSLSPTFKFHTRLQRLSDLGLTTRSRAFFRKNMNRFLKMRNKRSLRLYFRAGKDPLDSSGRKKTKVYYYDLYVAVDKFGGSDNMSENDWMQLNAKFGVTPSNCHDLEEEYNTHIKAYATFLASNNMKSDSLDVDGTNEDEDNCILCAQNDRPSETLLCDHCDNAFHMDCLEPPLKAIPTGIWYCDKCLIGTGEYGFEEQVDLKYTLPEFYKLCQEFDEDFKANYNNGEPLSVDSIEKKFWEFVDEQKSDLEVKYGADIHNLVPGEISGFPMTNTPGVSLGTGAESAEYYTKHPFNLTRLPFAKGSLMKYINTSISGMTIPWIYIGSLLSTFCWHVEDHYTLSINYCHFGATKKWYGIPSYQADQFESLMKDSAPDLFQRQPDLLHQLVTLLSPMTLVKNNIKCVYADQQPNEFIITYPRVYHSGFNCGFNFNEAVNFTLEPWLEYGEKAVEDYRLIKKENVFNHYQLVENILRSFLEQDANHTDSKFSQDFIQRCLLSFDKFYSTQIDTIAKLDHEKFTTEFKPPKVRKGRVLEDEQMGFFADDEDEDEKLCDGCKTHIGYHYFFLPNKEHQYSQKKKAKEANEYAIKRRKIIPENIGLLTPHDSPQDKIKEEQETEKIVDTVSSRRMSLLTGGGDITKEHLKLSEEEEFRQLISSAKKTNSEEPESSSKRRRSTRIQKQEKSEIAAIGRSKRYVPFSNEKKQLNLCLECVKIYDEDLPMGSVLVYESYPEKIVELVNSVKEKLSTKN</sequence>
<dbReference type="InterPro" id="IPR003347">
    <property type="entry name" value="JmjC_dom"/>
</dbReference>
<evidence type="ECO:0000256" key="2">
    <source>
        <dbReference type="ARBA" id="ARBA00022723"/>
    </source>
</evidence>
<dbReference type="PROSITE" id="PS51011">
    <property type="entry name" value="ARID"/>
    <property type="match status" value="1"/>
</dbReference>
<dbReference type="PROSITE" id="PS51183">
    <property type="entry name" value="JMJN"/>
    <property type="match status" value="1"/>
</dbReference>
<dbReference type="Proteomes" id="UP001497600">
    <property type="component" value="Chromosome D"/>
</dbReference>
<feature type="domain" description="JmjC" evidence="12">
    <location>
        <begin position="342"/>
        <end position="508"/>
    </location>
</feature>
<dbReference type="SMART" id="SM00558">
    <property type="entry name" value="JmjC"/>
    <property type="match status" value="1"/>
</dbReference>
<dbReference type="SUPFAM" id="SSF51197">
    <property type="entry name" value="Clavaminate synthase-like"/>
    <property type="match status" value="1"/>
</dbReference>
<dbReference type="InterPro" id="IPR011011">
    <property type="entry name" value="Znf_FYVE_PHD"/>
</dbReference>
<comment type="subcellular location">
    <subcellularLocation>
        <location evidence="1">Nucleus</location>
    </subcellularLocation>
</comment>
<protein>
    <submittedName>
        <fullName evidence="13">Histone demethylase Jhd2p</fullName>
    </submittedName>
</protein>
<evidence type="ECO:0000256" key="1">
    <source>
        <dbReference type="ARBA" id="ARBA00004123"/>
    </source>
</evidence>
<reference evidence="13 14" key="1">
    <citation type="submission" date="2024-01" db="EMBL/GenBank/DDBJ databases">
        <authorList>
            <consortium name="Genoscope - CEA"/>
            <person name="William W."/>
        </authorList>
    </citation>
    <scope>NUCLEOTIDE SEQUENCE [LARGE SCALE GENOMIC DNA]</scope>
    <source>
        <strain evidence="13 14">29B2s-10</strain>
    </source>
</reference>
<dbReference type="Gene3D" id="3.30.40.10">
    <property type="entry name" value="Zinc/RING finger domain, C3HC4 (zinc finger)"/>
    <property type="match status" value="1"/>
</dbReference>
<feature type="domain" description="PHD-type" evidence="9">
    <location>
        <begin position="194"/>
        <end position="244"/>
    </location>
</feature>
<evidence type="ECO:0000259" key="9">
    <source>
        <dbReference type="PROSITE" id="PS50016"/>
    </source>
</evidence>
<keyword evidence="3 7" id="KW-0863">Zinc-finger</keyword>
<evidence type="ECO:0000313" key="14">
    <source>
        <dbReference type="Proteomes" id="UP001497600"/>
    </source>
</evidence>
<evidence type="ECO:0000256" key="8">
    <source>
        <dbReference type="SAM" id="MobiDB-lite"/>
    </source>
</evidence>
<dbReference type="InterPro" id="IPR019787">
    <property type="entry name" value="Znf_PHD-finger"/>
</dbReference>
<evidence type="ECO:0000259" key="11">
    <source>
        <dbReference type="PROSITE" id="PS51183"/>
    </source>
</evidence>
<feature type="domain" description="ARID" evidence="10">
    <location>
        <begin position="77"/>
        <end position="176"/>
    </location>
</feature>
<accession>A0ABP0EF38</accession>
<keyword evidence="6" id="KW-0539">Nucleus</keyword>
<evidence type="ECO:0000256" key="7">
    <source>
        <dbReference type="PROSITE-ProRule" id="PRU00146"/>
    </source>
</evidence>
<organism evidence="13 14">
    <name type="scientific">[Candida] anglica</name>
    <dbReference type="NCBI Taxonomy" id="148631"/>
    <lineage>
        <taxon>Eukaryota</taxon>
        <taxon>Fungi</taxon>
        <taxon>Dikarya</taxon>
        <taxon>Ascomycota</taxon>
        <taxon>Saccharomycotina</taxon>
        <taxon>Pichiomycetes</taxon>
        <taxon>Debaryomycetaceae</taxon>
        <taxon>Kurtzmaniella</taxon>
    </lineage>
</organism>
<dbReference type="PROSITE" id="PS51184">
    <property type="entry name" value="JMJC"/>
    <property type="match status" value="1"/>
</dbReference>
<feature type="domain" description="JmjN" evidence="11">
    <location>
        <begin position="11"/>
        <end position="54"/>
    </location>
</feature>
<keyword evidence="4" id="KW-0862">Zinc</keyword>
<dbReference type="Pfam" id="PF02373">
    <property type="entry name" value="JmjC"/>
    <property type="match status" value="1"/>
</dbReference>
<keyword evidence="2" id="KW-0479">Metal-binding</keyword>
<dbReference type="PROSITE" id="PS50016">
    <property type="entry name" value="ZF_PHD_2"/>
    <property type="match status" value="1"/>
</dbReference>
<dbReference type="Gene3D" id="2.60.120.650">
    <property type="entry name" value="Cupin"/>
    <property type="match status" value="2"/>
</dbReference>
<dbReference type="PANTHER" id="PTHR10694">
    <property type="entry name" value="LYSINE-SPECIFIC DEMETHYLASE"/>
    <property type="match status" value="1"/>
</dbReference>
<dbReference type="Pfam" id="PF02375">
    <property type="entry name" value="JmjN"/>
    <property type="match status" value="1"/>
</dbReference>
<proteinExistence type="predicted"/>
<dbReference type="InterPro" id="IPR001606">
    <property type="entry name" value="ARID_dom"/>
</dbReference>